<feature type="region of interest" description="Disordered" evidence="1">
    <location>
        <begin position="33"/>
        <end position="66"/>
    </location>
</feature>
<protein>
    <recommendedName>
        <fullName evidence="2">GUN4-like domain-containing protein</fullName>
    </recommendedName>
</protein>
<comment type="caution">
    <text evidence="3">The sequence shown here is derived from an EMBL/GenBank/DDBJ whole genome shotgun (WGS) entry which is preliminary data.</text>
</comment>
<name>A0A1L9QRA0_9CYAN</name>
<dbReference type="STRING" id="1925591.BI308_12840"/>
<dbReference type="PANTHER" id="PTHR34800:SF1">
    <property type="entry name" value="TETRAPYRROLE-BINDING PROTEIN, CHLOROPLASTIC"/>
    <property type="match status" value="1"/>
</dbReference>
<dbReference type="AlphaFoldDB" id="A0A1L9QRA0"/>
<dbReference type="Gene3D" id="1.25.40.620">
    <property type="match status" value="1"/>
</dbReference>
<evidence type="ECO:0000313" key="4">
    <source>
        <dbReference type="Proteomes" id="UP000183940"/>
    </source>
</evidence>
<dbReference type="PANTHER" id="PTHR34800">
    <property type="entry name" value="TETRAPYRROLE-BINDING PROTEIN, CHLOROPLASTIC"/>
    <property type="match status" value="1"/>
</dbReference>
<keyword evidence="4" id="KW-1185">Reference proteome</keyword>
<dbReference type="Proteomes" id="UP000183940">
    <property type="component" value="Unassembled WGS sequence"/>
</dbReference>
<dbReference type="GO" id="GO:0046906">
    <property type="term" value="F:tetrapyrrole binding"/>
    <property type="evidence" value="ECO:0007669"/>
    <property type="project" value="TreeGrafter"/>
</dbReference>
<dbReference type="CDD" id="cd16383">
    <property type="entry name" value="GUN4"/>
    <property type="match status" value="1"/>
</dbReference>
<dbReference type="SUPFAM" id="SSF140869">
    <property type="entry name" value="GUN4-like"/>
    <property type="match status" value="1"/>
</dbReference>
<dbReference type="EMBL" id="MLAW01000020">
    <property type="protein sequence ID" value="OJJ25225.1"/>
    <property type="molecule type" value="Genomic_DNA"/>
</dbReference>
<gene>
    <name evidence="3" type="ORF">BI308_12840</name>
</gene>
<dbReference type="InterPro" id="IPR037215">
    <property type="entry name" value="GUN4-like_sf"/>
</dbReference>
<dbReference type="Pfam" id="PF05419">
    <property type="entry name" value="GUN4"/>
    <property type="match status" value="1"/>
</dbReference>
<sequence length="150" mass="17569">MPLSGGWHWKQKIVRSRYRNGWSYPVFRGAAAPAPQQSVKSPVTSSPFPTLNLNLNPPPGDDLKSERGVDYTRLQRLLQQQRWKDADEESCRRILEAVKRKKEEWLRVKDLRNFSRTDLRSIDRLWVKYSKGQFGFSVQKQIWLDLGGKL</sequence>
<feature type="domain" description="GUN4-like" evidence="2">
    <location>
        <begin position="64"/>
        <end position="149"/>
    </location>
</feature>
<evidence type="ECO:0000259" key="2">
    <source>
        <dbReference type="Pfam" id="PF05419"/>
    </source>
</evidence>
<evidence type="ECO:0000256" key="1">
    <source>
        <dbReference type="SAM" id="MobiDB-lite"/>
    </source>
</evidence>
<organism evidence="3 4">
    <name type="scientific">Roseofilum reptotaenium AO1-A</name>
    <dbReference type="NCBI Taxonomy" id="1925591"/>
    <lineage>
        <taxon>Bacteria</taxon>
        <taxon>Bacillati</taxon>
        <taxon>Cyanobacteriota</taxon>
        <taxon>Cyanophyceae</taxon>
        <taxon>Desertifilales</taxon>
        <taxon>Desertifilaceae</taxon>
        <taxon>Roseofilum</taxon>
    </lineage>
</organism>
<feature type="compositionally biased region" description="Polar residues" evidence="1">
    <location>
        <begin position="35"/>
        <end position="49"/>
    </location>
</feature>
<proteinExistence type="predicted"/>
<dbReference type="InterPro" id="IPR008629">
    <property type="entry name" value="GUN4-like"/>
</dbReference>
<accession>A0A1L9QRA0</accession>
<evidence type="ECO:0000313" key="3">
    <source>
        <dbReference type="EMBL" id="OJJ25225.1"/>
    </source>
</evidence>
<reference evidence="3" key="1">
    <citation type="submission" date="2016-10" db="EMBL/GenBank/DDBJ databases">
        <title>CRISPR-Cas defence system in Roseofilum reptotaenium: evidence of a bacteriophage-cyanobacterium arms race in the coral black band disease.</title>
        <authorList>
            <person name="Buerger P."/>
            <person name="Wood-Charlson E.M."/>
            <person name="Weynberg K.D."/>
            <person name="Willis B."/>
            <person name="Van Oppen M.J."/>
        </authorList>
    </citation>
    <scope>NUCLEOTIDE SEQUENCE [LARGE SCALE GENOMIC DNA]</scope>
    <source>
        <strain evidence="3">AO1-A</strain>
    </source>
</reference>